<proteinExistence type="predicted"/>
<feature type="compositionally biased region" description="Basic and acidic residues" evidence="1">
    <location>
        <begin position="13"/>
        <end position="22"/>
    </location>
</feature>
<sequence>MQVMEPVLTSWYDDGRGSDCKGDSTGNESKRTQSTLDSSQSSTSVRRETSDWSSSSPSLPFQTPMTSPPTPGMPGGYSSSSIPFTLLRKQLGLSAASSALSLGVASPTSLSVAVFHSPAAPSILVPEPVYTPVIRPASCAVLPTNWQVDPDRLSVPSFMHSPTHRSPAPGRPAGIYDLLANPTIRPSLSPKVSFSPIPSPPVSPMLSQGAGPIVLKSALKKRGSTSPALPSSLRNSVSFSLMSLDATGADSIFSASSATHLGASKNRKSWDLTDLMHNGQLDVDAITHALGLGLGGVALDSRSSVGSVGSVPSPSVTLTFVPNTAAEDAETEYDIEQYAAGWGSPQLPGTSDGAGAGEGVQMRWHVHGLQLTAIPEEPRSEVCSVAGSVHAVGDEELVQDSGIMSMETEMDSGVVDEQEKDVDAAEVRTSGVRPESWREGESVATLSVGLAW</sequence>
<dbReference type="AlphaFoldDB" id="A0A1M2W3A8"/>
<evidence type="ECO:0000313" key="2">
    <source>
        <dbReference type="EMBL" id="OJT14347.1"/>
    </source>
</evidence>
<keyword evidence="3" id="KW-1185">Reference proteome</keyword>
<evidence type="ECO:0000256" key="1">
    <source>
        <dbReference type="SAM" id="MobiDB-lite"/>
    </source>
</evidence>
<evidence type="ECO:0000313" key="3">
    <source>
        <dbReference type="Proteomes" id="UP000184267"/>
    </source>
</evidence>
<comment type="caution">
    <text evidence="2">The sequence shown here is derived from an EMBL/GenBank/DDBJ whole genome shotgun (WGS) entry which is preliminary data.</text>
</comment>
<protein>
    <submittedName>
        <fullName evidence="2">Uncharacterized protein</fullName>
    </submittedName>
</protein>
<dbReference type="EMBL" id="MNAD01000306">
    <property type="protein sequence ID" value="OJT14347.1"/>
    <property type="molecule type" value="Genomic_DNA"/>
</dbReference>
<dbReference type="OrthoDB" id="2753667at2759"/>
<organism evidence="2 3">
    <name type="scientific">Trametes pubescens</name>
    <name type="common">White-rot fungus</name>
    <dbReference type="NCBI Taxonomy" id="154538"/>
    <lineage>
        <taxon>Eukaryota</taxon>
        <taxon>Fungi</taxon>
        <taxon>Dikarya</taxon>
        <taxon>Basidiomycota</taxon>
        <taxon>Agaricomycotina</taxon>
        <taxon>Agaricomycetes</taxon>
        <taxon>Polyporales</taxon>
        <taxon>Polyporaceae</taxon>
        <taxon>Trametes</taxon>
    </lineage>
</organism>
<reference evidence="2 3" key="1">
    <citation type="submission" date="2016-10" db="EMBL/GenBank/DDBJ databases">
        <title>Genome sequence of the basidiomycete white-rot fungus Trametes pubescens.</title>
        <authorList>
            <person name="Makela M.R."/>
            <person name="Granchi Z."/>
            <person name="Peng M."/>
            <person name="De Vries R.P."/>
            <person name="Grigoriev I."/>
            <person name="Riley R."/>
            <person name="Hilden K."/>
        </authorList>
    </citation>
    <scope>NUCLEOTIDE SEQUENCE [LARGE SCALE GENOMIC DNA]</scope>
    <source>
        <strain evidence="2 3">FBCC735</strain>
    </source>
</reference>
<dbReference type="OMA" id="VLTSWYD"/>
<accession>A0A1M2W3A8</accession>
<feature type="compositionally biased region" description="Low complexity" evidence="1">
    <location>
        <begin position="32"/>
        <end position="44"/>
    </location>
</feature>
<feature type="region of interest" description="Disordered" evidence="1">
    <location>
        <begin position="1"/>
        <end position="77"/>
    </location>
</feature>
<dbReference type="Proteomes" id="UP000184267">
    <property type="component" value="Unassembled WGS sequence"/>
</dbReference>
<name>A0A1M2W3A8_TRAPU</name>
<gene>
    <name evidence="2" type="ORF">TRAPUB_9098</name>
</gene>